<accession>A0ABC8A6F8</accession>
<evidence type="ECO:0000313" key="4">
    <source>
        <dbReference type="Proteomes" id="UP000028594"/>
    </source>
</evidence>
<keyword evidence="2" id="KW-0732">Signal</keyword>
<feature type="region of interest" description="Disordered" evidence="1">
    <location>
        <begin position="55"/>
        <end position="102"/>
    </location>
</feature>
<feature type="compositionally biased region" description="Polar residues" evidence="1">
    <location>
        <begin position="55"/>
        <end position="78"/>
    </location>
</feature>
<name>A0ABC8A6F8_LACLL</name>
<proteinExistence type="predicted"/>
<feature type="region of interest" description="Disordered" evidence="1">
    <location>
        <begin position="567"/>
        <end position="591"/>
    </location>
</feature>
<gene>
    <name evidence="3" type="ORF">NCDO2118_1362</name>
</gene>
<organism evidence="3 4">
    <name type="scientific">Lactococcus lactis subsp. lactis NCDO 2118</name>
    <dbReference type="NCBI Taxonomy" id="1117941"/>
    <lineage>
        <taxon>Bacteria</taxon>
        <taxon>Bacillati</taxon>
        <taxon>Bacillota</taxon>
        <taxon>Bacilli</taxon>
        <taxon>Lactobacillales</taxon>
        <taxon>Streptococcaceae</taxon>
        <taxon>Lactococcus</taxon>
    </lineage>
</organism>
<evidence type="ECO:0000313" key="3">
    <source>
        <dbReference type="EMBL" id="AII12840.1"/>
    </source>
</evidence>
<reference evidence="3 4" key="1">
    <citation type="submission" date="2014-07" db="EMBL/GenBank/DDBJ databases">
        <title>Genome sequence of Lactococcus lactis subsp. lactis NCDO 2118, a GABA-producing strain.</title>
        <authorList>
            <person name="Oliveira L.C."/>
            <person name="Saraiva T.D.L."/>
            <person name="Soares S.C."/>
            <person name="Ramos R.T.J."/>
            <person name="Sa P.H.C.G."/>
            <person name="Carneiro A.R."/>
            <person name="Miranda F."/>
            <person name="Freire M."/>
            <person name="Renan W."/>
            <person name="Oliveira A.F.Jr."/>
            <person name="Santos A.R."/>
            <person name="Pinto A.C."/>
            <person name="Souza B.M."/>
            <person name="Castro C.P."/>
            <person name="Diniz C.A.A."/>
            <person name="Rocha C.S."/>
            <person name="Mariano D.C.B."/>
            <person name="Aguiar E.L."/>
            <person name="Folador E.L."/>
            <person name="Barbosa E.G.V."/>
            <person name="Aburjaile F.F."/>
            <person name="Goncalves L.A."/>
            <person name="Guimaraes L.C."/>
            <person name="Azevedo M.S.P."/>
            <person name="Agresti P.C.M."/>
            <person name="Faria R.F."/>
            <person name="Tiwari S."/>
            <person name="Almeida S.S."/>
            <person name="Hassan S.S."/>
            <person name="Pereira V.B."/>
            <person name="Abreu V.A.C."/>
            <person name="Pereira U.P."/>
            <person name="Dorella F.A."/>
            <person name="Carvalho A.F."/>
            <person name="Pereira F.L."/>
            <person name="Leal C.A.G."/>
            <person name="Figueiredo H.C.P."/>
            <person name="Silva A."/>
            <person name="Miyoshi A."/>
            <person name="Azevedo V."/>
        </authorList>
    </citation>
    <scope>NUCLEOTIDE SEQUENCE [LARGE SCALE GENOMIC DNA]</scope>
    <source>
        <strain evidence="3 4">NCDO 2118</strain>
    </source>
</reference>
<feature type="chain" id="PRO_5044795611" description="Cell surface protein" evidence="2">
    <location>
        <begin position="29"/>
        <end position="1648"/>
    </location>
</feature>
<sequence length="1648" mass="167000">MKKKIVFKSMLTLMTVSILPFSNFGVFAQPSQSTSASKTAVSELSKALKLTSVSADDSTPTNAANSNGIVPTDAQTFSGVDIGQQPSRPALPTSMSGTTATNPQSFGYQASINGLPNVAAGQIAVIQNGNTVFNASSVTDGNVQAALTWINSNGSSSDDDVLFICGNVPLSATTMAAGGNAGSFSGLARHAKSLTVVSAPTDSLTSSPNVAASGASTVTSAAANYLGVPTIFRNITIAGNNNIYANGNAVAILPGANFSGSMTVFGGTDGKTDTSGDTNIFVSSTGTGAMSFYGGNNAGGNIAGTTHLTITNGTSFGTISGGNASGGTIAKGTNVQVTGFTGSINSGMYGGGVGTSAAPVTVNGDIYNYYNSSNSASTYNSIFYGGANYGAINGKIYNTFIGLGKYNGEEMFNGGVNQGTVGQSGNTSDEVFNNYDSSQFTSGYGNFAGISGANNAASSGNKVVAYGNVTNYVKSAYVNGGYLGGVAGAYGAGYLNNTTMPASSDSNNNDNGASAAQTAASKAQASLYGNAYTYIRGGLVSYGFDYNIVLGGGYGYIQGQTVMETGDASTAPGGNTTGENGVADGSRSSSNRTGVGGSGYVAVYDAAGAAAAQTIATNGKAYSTTTSSMYGGGADIVGGGGNDAGNGSNYWQVGNSYLIQNNSTARWTYGGNWSGNHIGNAYNFNNGSIVDTLEGGDYGQGYIYGNSAAQSNNGQVDWFFSGGAWNTKYIAGSMTTVVNNGVINANTGGNYALSGNNVTKGNSSVYIYGGDFSGNPRTDAPKTVCGGNFNSGSSYIYGNSLLTLDLTGPNGPSFKFPKANTYLSAGNGYNKTGGTLGTDSSNSISLIIKANKTTASTLASATIYGDGSNSSNINVGTINMTIDADGAQVGNVYASNRSILSTSGYSRNVVTKIGEGTTIVGSVYNSSSSDNLTSANANANANANNSTLQFGDGTGSTADPIVIQGKVVNFKSAVVNPNVNLTVSGGVLNGASATAYNHAATYSSHGNLTLSDNSTLAVSTSSSVISAGKLTVGRSVQLSSPYVNTAGLMNFSDLAFNAGGGLTWIPTGTATAPTSTYSGAYWGQQKGFPVLTFNGGTANTGSGAYNITPGNFQGVDSANNYAFLGDYTQTQVTTPTSPTWIGYVVPGQIRVFNTADANAGTLGNWTHNLTGVTTGTPTPGTAMSAWSDTPAGTASNSIRIMYTMQYANSVNPAFNFASATGSYVQSRSASRYDGGVLNNYSSYSPNFTVNPDGSTTGGAVPNFSTNDYFTGNQQNGSNDQSTFGSYIIESAVTNNQSVLNVARNSIVNNTKATSLTVAQLEGILGVSGTGIVSDLKLSSPTLSTINSGIANANGGTYNSLPVKFTMDSATANANLVIVPDHATISADGQNALDVYDATLTGDEAHAITTDVNSITPNESAKPPVYANGVNYYTGLGNAGNVPLAITADGTVSTPTLSNKAALIAALQAIADSGTLTANYTFNGLTMNAVLTINVGYLEFTSAPANIDWGKLSVSPKELTAYPTYSGDASGATGTGQIIVTDTRTGSQATPWTLVVAASAPFAQNDGKGNNSLASYLMLNNGASKVNLTSANTLVHSETSKTPGVYNLNQNWGSASGQGIYLDVPVNGQHIGSYQGQLTWTLSSVPGNN</sequence>
<feature type="signal peptide" evidence="2">
    <location>
        <begin position="1"/>
        <end position="28"/>
    </location>
</feature>
<dbReference type="EMBL" id="CP009054">
    <property type="protein sequence ID" value="AII12840.1"/>
    <property type="molecule type" value="Genomic_DNA"/>
</dbReference>
<protein>
    <recommendedName>
        <fullName evidence="5">Cell surface protein</fullName>
    </recommendedName>
</protein>
<dbReference type="RefSeq" id="WP_038603475.1">
    <property type="nucleotide sequence ID" value="NZ_CP009054.1"/>
</dbReference>
<evidence type="ECO:0000256" key="1">
    <source>
        <dbReference type="SAM" id="MobiDB-lite"/>
    </source>
</evidence>
<feature type="compositionally biased region" description="Polar residues" evidence="1">
    <location>
        <begin position="93"/>
        <end position="102"/>
    </location>
</feature>
<evidence type="ECO:0000256" key="2">
    <source>
        <dbReference type="SAM" id="SignalP"/>
    </source>
</evidence>
<dbReference type="Proteomes" id="UP000028594">
    <property type="component" value="Chromosome"/>
</dbReference>
<dbReference type="KEGG" id="llx:NCDO2118_1362"/>
<evidence type="ECO:0008006" key="5">
    <source>
        <dbReference type="Google" id="ProtNLM"/>
    </source>
</evidence>